<dbReference type="AlphaFoldDB" id="A0A0V1MDT0"/>
<accession>A0A0V1MDT0</accession>
<protein>
    <submittedName>
        <fullName evidence="1">Uncharacterized protein</fullName>
    </submittedName>
</protein>
<proteinExistence type="predicted"/>
<organism evidence="1 2">
    <name type="scientific">Trichinella papuae</name>
    <dbReference type="NCBI Taxonomy" id="268474"/>
    <lineage>
        <taxon>Eukaryota</taxon>
        <taxon>Metazoa</taxon>
        <taxon>Ecdysozoa</taxon>
        <taxon>Nematoda</taxon>
        <taxon>Enoplea</taxon>
        <taxon>Dorylaimia</taxon>
        <taxon>Trichinellida</taxon>
        <taxon>Trichinellidae</taxon>
        <taxon>Trichinella</taxon>
    </lineage>
</organism>
<comment type="caution">
    <text evidence="1">The sequence shown here is derived from an EMBL/GenBank/DDBJ whole genome shotgun (WGS) entry which is preliminary data.</text>
</comment>
<reference evidence="1 2" key="1">
    <citation type="submission" date="2015-01" db="EMBL/GenBank/DDBJ databases">
        <title>Evolution of Trichinella species and genotypes.</title>
        <authorList>
            <person name="Korhonen P.K."/>
            <person name="Edoardo P."/>
            <person name="Giuseppe L.R."/>
            <person name="Gasser R.B."/>
        </authorList>
    </citation>
    <scope>NUCLEOTIDE SEQUENCE [LARGE SCALE GENOMIC DNA]</scope>
    <source>
        <strain evidence="1">ISS1980</strain>
    </source>
</reference>
<gene>
    <name evidence="1" type="ORF">T10_12109</name>
</gene>
<dbReference type="Proteomes" id="UP000054843">
    <property type="component" value="Unassembled WGS sequence"/>
</dbReference>
<evidence type="ECO:0000313" key="2">
    <source>
        <dbReference type="Proteomes" id="UP000054843"/>
    </source>
</evidence>
<dbReference type="EMBL" id="JYDO01000121">
    <property type="protein sequence ID" value="KRZ70075.1"/>
    <property type="molecule type" value="Genomic_DNA"/>
</dbReference>
<evidence type="ECO:0000313" key="1">
    <source>
        <dbReference type="EMBL" id="KRZ70075.1"/>
    </source>
</evidence>
<dbReference type="OrthoDB" id="5921178at2759"/>
<name>A0A0V1MDT0_9BILA</name>
<keyword evidence="2" id="KW-1185">Reference proteome</keyword>
<sequence length="93" mass="10896">MKKKTLKFQHLNIKKRNSTNNVQIFEMQSNLVKCTWNLARISMHLFKLCTYPKLGIMQTLLGDLQFGLSLSDLCCFRENMTKLSLDLRQLPCE</sequence>